<organism evidence="3 4">
    <name type="scientific">Cupriavidus laharis</name>
    <dbReference type="NCBI Taxonomy" id="151654"/>
    <lineage>
        <taxon>Bacteria</taxon>
        <taxon>Pseudomonadati</taxon>
        <taxon>Pseudomonadota</taxon>
        <taxon>Betaproteobacteria</taxon>
        <taxon>Burkholderiales</taxon>
        <taxon>Burkholderiaceae</taxon>
        <taxon>Cupriavidus</taxon>
    </lineage>
</organism>
<dbReference type="CDD" id="cd13578">
    <property type="entry name" value="PBP2_Bug27"/>
    <property type="match status" value="1"/>
</dbReference>
<dbReference type="PANTHER" id="PTHR42928">
    <property type="entry name" value="TRICARBOXYLATE-BINDING PROTEIN"/>
    <property type="match status" value="1"/>
</dbReference>
<proteinExistence type="inferred from homology"/>
<name>A0ABM8XUE6_9BURK</name>
<dbReference type="InterPro" id="IPR042100">
    <property type="entry name" value="Bug_dom1"/>
</dbReference>
<feature type="chain" id="PRO_5046805778" description="Tripartite tricarboxylate transporter substrate binding protein" evidence="2">
    <location>
        <begin position="27"/>
        <end position="323"/>
    </location>
</feature>
<dbReference type="PANTHER" id="PTHR42928:SF5">
    <property type="entry name" value="BLR1237 PROTEIN"/>
    <property type="match status" value="1"/>
</dbReference>
<reference evidence="3 4" key="1">
    <citation type="submission" date="2021-08" db="EMBL/GenBank/DDBJ databases">
        <authorList>
            <person name="Peeters C."/>
        </authorList>
    </citation>
    <scope>NUCLEOTIDE SEQUENCE [LARGE SCALE GENOMIC DNA]</scope>
    <source>
        <strain evidence="3 4">LMG 23992</strain>
    </source>
</reference>
<dbReference type="RefSeq" id="WP_396022714.1">
    <property type="nucleotide sequence ID" value="NZ_CAJZAI010000022.1"/>
</dbReference>
<dbReference type="Pfam" id="PF03401">
    <property type="entry name" value="TctC"/>
    <property type="match status" value="1"/>
</dbReference>
<dbReference type="InterPro" id="IPR005064">
    <property type="entry name" value="BUG"/>
</dbReference>
<dbReference type="Gene3D" id="3.40.190.150">
    <property type="entry name" value="Bordetella uptake gene, domain 1"/>
    <property type="match status" value="1"/>
</dbReference>
<comment type="similarity">
    <text evidence="1">Belongs to the UPF0065 (bug) family.</text>
</comment>
<dbReference type="SUPFAM" id="SSF53850">
    <property type="entry name" value="Periplasmic binding protein-like II"/>
    <property type="match status" value="1"/>
</dbReference>
<evidence type="ECO:0008006" key="5">
    <source>
        <dbReference type="Google" id="ProtNLM"/>
    </source>
</evidence>
<feature type="signal peptide" evidence="2">
    <location>
        <begin position="1"/>
        <end position="26"/>
    </location>
</feature>
<dbReference type="PIRSF" id="PIRSF017082">
    <property type="entry name" value="YflP"/>
    <property type="match status" value="1"/>
</dbReference>
<dbReference type="Gene3D" id="3.40.190.10">
    <property type="entry name" value="Periplasmic binding protein-like II"/>
    <property type="match status" value="1"/>
</dbReference>
<protein>
    <recommendedName>
        <fullName evidence="5">Tripartite tricarboxylate transporter substrate binding protein</fullName>
    </recommendedName>
</protein>
<dbReference type="EMBL" id="CAJZAI010000022">
    <property type="protein sequence ID" value="CAG9183996.1"/>
    <property type="molecule type" value="Genomic_DNA"/>
</dbReference>
<gene>
    <name evidence="3" type="ORF">LMG23992_05126</name>
</gene>
<comment type="caution">
    <text evidence="3">The sequence shown here is derived from an EMBL/GenBank/DDBJ whole genome shotgun (WGS) entry which is preliminary data.</text>
</comment>
<keyword evidence="4" id="KW-1185">Reference proteome</keyword>
<evidence type="ECO:0000256" key="1">
    <source>
        <dbReference type="ARBA" id="ARBA00006987"/>
    </source>
</evidence>
<sequence length="323" mass="33884">MKIPPCLLRAMVVFAALPLAAVQAHAAYPDRPIRLVVPYTPGGVTDLLARAVAKALSERVQQSVIVDNRAGAGGNIGAEVVAKSPADGYTLLMGSAATQAINASLYKRLPYDHIKDFAPITLVAEVPNILVVNPLMPARNVSELIAYGKANPDKLSFGSSGTGGTIHLSGELFKSMAGVKMLHVPYKGSAPAVSDLLAGQINLMFDSSVAPYVKSGKLRALAVTSAKRSPVLPDVPTMAEAGLPGYEATAWFGILAPAGTPPSIVDKLNKNLVAILRDAEMRKWMQSQGADAIGDTPSEFAAYIKTETAKWARVVKEAGVSAD</sequence>
<keyword evidence="2" id="KW-0732">Signal</keyword>
<evidence type="ECO:0000313" key="4">
    <source>
        <dbReference type="Proteomes" id="UP000727654"/>
    </source>
</evidence>
<evidence type="ECO:0000256" key="2">
    <source>
        <dbReference type="SAM" id="SignalP"/>
    </source>
</evidence>
<dbReference type="Proteomes" id="UP000727654">
    <property type="component" value="Unassembled WGS sequence"/>
</dbReference>
<evidence type="ECO:0000313" key="3">
    <source>
        <dbReference type="EMBL" id="CAG9183996.1"/>
    </source>
</evidence>
<accession>A0ABM8XUE6</accession>